<feature type="region of interest" description="Disordered" evidence="1">
    <location>
        <begin position="29"/>
        <end position="68"/>
    </location>
</feature>
<organism evidence="2">
    <name type="scientific">Timema monikensis</name>
    <dbReference type="NCBI Taxonomy" id="170555"/>
    <lineage>
        <taxon>Eukaryota</taxon>
        <taxon>Metazoa</taxon>
        <taxon>Ecdysozoa</taxon>
        <taxon>Arthropoda</taxon>
        <taxon>Hexapoda</taxon>
        <taxon>Insecta</taxon>
        <taxon>Pterygota</taxon>
        <taxon>Neoptera</taxon>
        <taxon>Polyneoptera</taxon>
        <taxon>Phasmatodea</taxon>
        <taxon>Timematodea</taxon>
        <taxon>Timematoidea</taxon>
        <taxon>Timematidae</taxon>
        <taxon>Timema</taxon>
    </lineage>
</organism>
<name>A0A7R9HRQ1_9NEOP</name>
<reference evidence="2" key="1">
    <citation type="submission" date="2020-11" db="EMBL/GenBank/DDBJ databases">
        <authorList>
            <person name="Tran Van P."/>
        </authorList>
    </citation>
    <scope>NUCLEOTIDE SEQUENCE</scope>
</reference>
<evidence type="ECO:0000256" key="1">
    <source>
        <dbReference type="SAM" id="MobiDB-lite"/>
    </source>
</evidence>
<dbReference type="AlphaFoldDB" id="A0A7R9HRQ1"/>
<protein>
    <submittedName>
        <fullName evidence="2">Uncharacterized protein</fullName>
    </submittedName>
</protein>
<sequence>MVTAAGDGATGGHVVEGCRRRNMGDIQRRAGSHWDVRERHPAADLETDRSRHDDGDAICPRARKRSGSWPTRDNLKVLAHRHSIVYVRYQDSSGMVAVWYRIAATVPHTEIIDTTYLPRACFPHHTLQFSFAA</sequence>
<dbReference type="EMBL" id="OB795267">
    <property type="protein sequence ID" value="CAD7431953.1"/>
    <property type="molecule type" value="Genomic_DNA"/>
</dbReference>
<proteinExistence type="predicted"/>
<gene>
    <name evidence="2" type="ORF">TMSB3V08_LOCUS8673</name>
</gene>
<evidence type="ECO:0000313" key="2">
    <source>
        <dbReference type="EMBL" id="CAD7431953.1"/>
    </source>
</evidence>
<feature type="compositionally biased region" description="Basic and acidic residues" evidence="1">
    <location>
        <begin position="29"/>
        <end position="55"/>
    </location>
</feature>
<accession>A0A7R9HRQ1</accession>